<evidence type="ECO:0000256" key="15">
    <source>
        <dbReference type="RuleBase" id="RU367134"/>
    </source>
</evidence>
<evidence type="ECO:0000256" key="7">
    <source>
        <dbReference type="ARBA" id="ARBA00022833"/>
    </source>
</evidence>
<evidence type="ECO:0000256" key="12">
    <source>
        <dbReference type="PIRSR" id="PIRSR630616-2"/>
    </source>
</evidence>
<keyword evidence="8 12" id="KW-0067">ATP-binding</keyword>
<dbReference type="FunFam" id="3.30.200.20:FF:000042">
    <property type="entry name" value="Aurora kinase A"/>
    <property type="match status" value="1"/>
</dbReference>
<keyword evidence="1 15" id="KW-0723">Serine/threonine-protein kinase</keyword>
<protein>
    <recommendedName>
        <fullName evidence="15">Aurora kinase</fullName>
        <ecNumber evidence="15">2.7.11.1</ecNumber>
    </recommendedName>
</protein>
<keyword evidence="19" id="KW-1185">Reference proteome</keyword>
<reference evidence="18" key="1">
    <citation type="submission" date="2021-01" db="EMBL/GenBank/DDBJ databases">
        <authorList>
            <consortium name="Genoscope - CEA"/>
            <person name="William W."/>
        </authorList>
    </citation>
    <scope>NUCLEOTIDE SEQUENCE</scope>
</reference>
<dbReference type="PROSITE" id="PS50011">
    <property type="entry name" value="PROTEIN_KINASE_DOM"/>
    <property type="match status" value="1"/>
</dbReference>
<feature type="domain" description="MYND-type" evidence="17">
    <location>
        <begin position="6"/>
        <end position="54"/>
    </location>
</feature>
<evidence type="ECO:0000256" key="11">
    <source>
        <dbReference type="PIRSR" id="PIRSR630616-1"/>
    </source>
</evidence>
<evidence type="ECO:0000256" key="5">
    <source>
        <dbReference type="ARBA" id="ARBA00022771"/>
    </source>
</evidence>
<evidence type="ECO:0000256" key="10">
    <source>
        <dbReference type="ARBA" id="ARBA00048679"/>
    </source>
</evidence>
<dbReference type="GO" id="GO:0008270">
    <property type="term" value="F:zinc ion binding"/>
    <property type="evidence" value="ECO:0007669"/>
    <property type="project" value="UniProtKB-KW"/>
</dbReference>
<evidence type="ECO:0000259" key="16">
    <source>
        <dbReference type="PROSITE" id="PS50011"/>
    </source>
</evidence>
<evidence type="ECO:0000313" key="18">
    <source>
        <dbReference type="EMBL" id="CAD8093924.1"/>
    </source>
</evidence>
<keyword evidence="6 15" id="KW-0418">Kinase</keyword>
<keyword evidence="7" id="KW-0862">Zinc</keyword>
<evidence type="ECO:0000256" key="8">
    <source>
        <dbReference type="ARBA" id="ARBA00022840"/>
    </source>
</evidence>
<dbReference type="GO" id="GO:0005524">
    <property type="term" value="F:ATP binding"/>
    <property type="evidence" value="ECO:0007669"/>
    <property type="project" value="UniProtKB-UniRule"/>
</dbReference>
<dbReference type="PROSITE" id="PS50865">
    <property type="entry name" value="ZF_MYND_2"/>
    <property type="match status" value="1"/>
</dbReference>
<evidence type="ECO:0000256" key="3">
    <source>
        <dbReference type="ARBA" id="ARBA00022723"/>
    </source>
</evidence>
<dbReference type="FunFam" id="1.10.510.10:FF:000235">
    <property type="entry name" value="Serine/threonine-protein kinase ark1"/>
    <property type="match status" value="1"/>
</dbReference>
<feature type="active site" description="Proton acceptor" evidence="11">
    <location>
        <position position="210"/>
    </location>
</feature>
<evidence type="ECO:0000256" key="9">
    <source>
        <dbReference type="ARBA" id="ARBA00047899"/>
    </source>
</evidence>
<evidence type="ECO:0000256" key="14">
    <source>
        <dbReference type="PROSITE-ProRule" id="PRU00134"/>
    </source>
</evidence>
<dbReference type="InterPro" id="IPR000719">
    <property type="entry name" value="Prot_kinase_dom"/>
</dbReference>
<dbReference type="EC" id="2.7.11.1" evidence="15"/>
<dbReference type="InterPro" id="IPR002893">
    <property type="entry name" value="Znf_MYND"/>
</dbReference>
<keyword evidence="2 15" id="KW-0808">Transferase</keyword>
<dbReference type="InterPro" id="IPR030616">
    <property type="entry name" value="Aur-like"/>
</dbReference>
<evidence type="ECO:0000256" key="2">
    <source>
        <dbReference type="ARBA" id="ARBA00022679"/>
    </source>
</evidence>
<feature type="domain" description="Protein kinase" evidence="16">
    <location>
        <begin position="87"/>
        <end position="339"/>
    </location>
</feature>
<keyword evidence="5 14" id="KW-0863">Zinc-finger</keyword>
<organism evidence="18 19">
    <name type="scientific">Paramecium sonneborni</name>
    <dbReference type="NCBI Taxonomy" id="65129"/>
    <lineage>
        <taxon>Eukaryota</taxon>
        <taxon>Sar</taxon>
        <taxon>Alveolata</taxon>
        <taxon>Ciliophora</taxon>
        <taxon>Intramacronucleata</taxon>
        <taxon>Oligohymenophorea</taxon>
        <taxon>Peniculida</taxon>
        <taxon>Parameciidae</taxon>
        <taxon>Paramecium</taxon>
    </lineage>
</organism>
<dbReference type="OrthoDB" id="377346at2759"/>
<name>A0A8S1P0X3_9CILI</name>
<keyword evidence="3" id="KW-0479">Metal-binding</keyword>
<comment type="catalytic activity">
    <reaction evidence="10 15">
        <text>L-seryl-[protein] + ATP = O-phospho-L-seryl-[protein] + ADP + H(+)</text>
        <dbReference type="Rhea" id="RHEA:17989"/>
        <dbReference type="Rhea" id="RHEA-COMP:9863"/>
        <dbReference type="Rhea" id="RHEA-COMP:11604"/>
        <dbReference type="ChEBI" id="CHEBI:15378"/>
        <dbReference type="ChEBI" id="CHEBI:29999"/>
        <dbReference type="ChEBI" id="CHEBI:30616"/>
        <dbReference type="ChEBI" id="CHEBI:83421"/>
        <dbReference type="ChEBI" id="CHEBI:456216"/>
        <dbReference type="EC" id="2.7.11.1"/>
    </reaction>
</comment>
<comment type="catalytic activity">
    <reaction evidence="9 15">
        <text>L-threonyl-[protein] + ATP = O-phospho-L-threonyl-[protein] + ADP + H(+)</text>
        <dbReference type="Rhea" id="RHEA:46608"/>
        <dbReference type="Rhea" id="RHEA-COMP:11060"/>
        <dbReference type="Rhea" id="RHEA-COMP:11605"/>
        <dbReference type="ChEBI" id="CHEBI:15378"/>
        <dbReference type="ChEBI" id="CHEBI:30013"/>
        <dbReference type="ChEBI" id="CHEBI:30616"/>
        <dbReference type="ChEBI" id="CHEBI:61977"/>
        <dbReference type="ChEBI" id="CHEBI:456216"/>
        <dbReference type="EC" id="2.7.11.1"/>
    </reaction>
</comment>
<dbReference type="Pfam" id="PF01753">
    <property type="entry name" value="zf-MYND"/>
    <property type="match status" value="1"/>
</dbReference>
<dbReference type="GO" id="GO:0004674">
    <property type="term" value="F:protein serine/threonine kinase activity"/>
    <property type="evidence" value="ECO:0007669"/>
    <property type="project" value="UniProtKB-KW"/>
</dbReference>
<evidence type="ECO:0000313" key="19">
    <source>
        <dbReference type="Proteomes" id="UP000692954"/>
    </source>
</evidence>
<feature type="binding site" evidence="12">
    <location>
        <position position="228"/>
    </location>
    <ligand>
        <name>ATP</name>
        <dbReference type="ChEBI" id="CHEBI:30616"/>
    </ligand>
</feature>
<sequence length="455" mass="53796">MNVCSSRYCQYNLTSTQMVPIPKYRVYCPFCKQAYYCSQRCRDIDWTSGHKNQCIPQNMLNSQEIAYSDKVSTLRQMKRTPEEFELIYDYPQLGKGSFGAVRLVKDRTNGQLHAMKIMYKKEIFEYCSIENLKREIRIQRKLNHPNITQLFHYFEDKDKVYLILEYAEHGSLFQLLTKKGKLQENEALKFFKQTCLGIDYLHQQNIIHRDLKPENILLDVADNVKICDFGWSAENLGSKKRNTFCGTIDYMAPEMIEDRPHDHTLDIWCLGILLYELLHGEAPFKGKNDIERCNNIVKINYQISDNCLSSDVKNLITGLIKYQQKDRLTMKQILNHAWLNKNEFELDQLPTSQNRVRVYGNTLHQENQYFSKSTATSQQSFMRQNIILQTQTEQSIQDYKQQYRRSRHSDSQKKEIRAYTTKQKKETFMHKLLIALGCVKRESYTDANFKDTQKQ</sequence>
<dbReference type="EMBL" id="CAJJDN010000061">
    <property type="protein sequence ID" value="CAD8093924.1"/>
    <property type="molecule type" value="Genomic_DNA"/>
</dbReference>
<dbReference type="Proteomes" id="UP000692954">
    <property type="component" value="Unassembled WGS sequence"/>
</dbReference>
<keyword evidence="4 12" id="KW-0547">Nucleotide-binding</keyword>
<dbReference type="InterPro" id="IPR008271">
    <property type="entry name" value="Ser/Thr_kinase_AS"/>
</dbReference>
<dbReference type="Pfam" id="PF00069">
    <property type="entry name" value="Pkinase"/>
    <property type="match status" value="1"/>
</dbReference>
<evidence type="ECO:0000256" key="1">
    <source>
        <dbReference type="ARBA" id="ARBA00022527"/>
    </source>
</evidence>
<proteinExistence type="inferred from homology"/>
<evidence type="ECO:0000256" key="4">
    <source>
        <dbReference type="ARBA" id="ARBA00022741"/>
    </source>
</evidence>
<dbReference type="SMART" id="SM00220">
    <property type="entry name" value="S_TKc"/>
    <property type="match status" value="1"/>
</dbReference>
<evidence type="ECO:0000256" key="13">
    <source>
        <dbReference type="PIRSR" id="PIRSR630616-3"/>
    </source>
</evidence>
<comment type="caution">
    <text evidence="18">The sequence shown here is derived from an EMBL/GenBank/DDBJ whole genome shotgun (WGS) entry which is preliminary data.</text>
</comment>
<comment type="similarity">
    <text evidence="15">Belongs to the protein kinase superfamily. Ser/Thr protein kinase family. Aurora subfamily.</text>
</comment>
<dbReference type="PANTHER" id="PTHR24350">
    <property type="entry name" value="SERINE/THREONINE-PROTEIN KINASE IAL-RELATED"/>
    <property type="match status" value="1"/>
</dbReference>
<accession>A0A8S1P0X3</accession>
<feature type="binding site" evidence="12">
    <location>
        <begin position="214"/>
        <end position="215"/>
    </location>
    <ligand>
        <name>ATP</name>
        <dbReference type="ChEBI" id="CHEBI:30616"/>
    </ligand>
</feature>
<feature type="binding site" evidence="12">
    <location>
        <position position="116"/>
    </location>
    <ligand>
        <name>ATP</name>
        <dbReference type="ChEBI" id="CHEBI:30616"/>
    </ligand>
</feature>
<dbReference type="AlphaFoldDB" id="A0A8S1P0X3"/>
<evidence type="ECO:0000256" key="6">
    <source>
        <dbReference type="ARBA" id="ARBA00022777"/>
    </source>
</evidence>
<feature type="cross-link" description="Glycyl lysine isopeptide (Lys-Gly) (interchain with G-Cter in SUMO2)" evidence="13">
    <location>
        <position position="212"/>
    </location>
</feature>
<dbReference type="PROSITE" id="PS00108">
    <property type="entry name" value="PROTEIN_KINASE_ST"/>
    <property type="match status" value="1"/>
</dbReference>
<feature type="binding site" evidence="12">
    <location>
        <begin position="165"/>
        <end position="167"/>
    </location>
    <ligand>
        <name>ATP</name>
        <dbReference type="ChEBI" id="CHEBI:30616"/>
    </ligand>
</feature>
<evidence type="ECO:0000259" key="17">
    <source>
        <dbReference type="PROSITE" id="PS50865"/>
    </source>
</evidence>
<gene>
    <name evidence="18" type="ORF">PSON_ATCC_30995.1.T0610232</name>
</gene>
<dbReference type="CDD" id="cd14007">
    <property type="entry name" value="STKc_Aurora"/>
    <property type="match status" value="1"/>
</dbReference>